<dbReference type="Gene3D" id="3.30.70.1820">
    <property type="entry name" value="L1 transposable element, RRM domain"/>
    <property type="match status" value="1"/>
</dbReference>
<reference evidence="3" key="1">
    <citation type="submission" date="2022-03" db="EMBL/GenBank/DDBJ databases">
        <authorList>
            <person name="Alioto T."/>
            <person name="Alioto T."/>
            <person name="Gomez Garrido J."/>
        </authorList>
    </citation>
    <scope>NUCLEOTIDE SEQUENCE</scope>
</reference>
<feature type="non-terminal residue" evidence="3">
    <location>
        <position position="1"/>
    </location>
</feature>
<feature type="region of interest" description="Disordered" evidence="2">
    <location>
        <begin position="259"/>
        <end position="299"/>
    </location>
</feature>
<evidence type="ECO:0008006" key="5">
    <source>
        <dbReference type="Google" id="ProtNLM"/>
    </source>
</evidence>
<gene>
    <name evidence="3" type="ORF">PECUL_23A058236</name>
</gene>
<dbReference type="PANTHER" id="PTHR11505">
    <property type="entry name" value="L1 TRANSPOSABLE ELEMENT-RELATED"/>
    <property type="match status" value="1"/>
</dbReference>
<evidence type="ECO:0000256" key="1">
    <source>
        <dbReference type="SAM" id="Coils"/>
    </source>
</evidence>
<feature type="coiled-coil region" evidence="1">
    <location>
        <begin position="35"/>
        <end position="62"/>
    </location>
</feature>
<keyword evidence="4" id="KW-1185">Reference proteome</keyword>
<feature type="compositionally biased region" description="Basic and acidic residues" evidence="2">
    <location>
        <begin position="286"/>
        <end position="299"/>
    </location>
</feature>
<evidence type="ECO:0000256" key="2">
    <source>
        <dbReference type="SAM" id="MobiDB-lite"/>
    </source>
</evidence>
<organism evidence="3 4">
    <name type="scientific">Pelobates cultripes</name>
    <name type="common">Western spadefoot toad</name>
    <dbReference type="NCBI Taxonomy" id="61616"/>
    <lineage>
        <taxon>Eukaryota</taxon>
        <taxon>Metazoa</taxon>
        <taxon>Chordata</taxon>
        <taxon>Craniata</taxon>
        <taxon>Vertebrata</taxon>
        <taxon>Euteleostomi</taxon>
        <taxon>Amphibia</taxon>
        <taxon>Batrachia</taxon>
        <taxon>Anura</taxon>
        <taxon>Pelobatoidea</taxon>
        <taxon>Pelobatidae</taxon>
        <taxon>Pelobates</taxon>
    </lineage>
</organism>
<protein>
    <recommendedName>
        <fullName evidence="5">L1 transposable element RRM domain-containing protein</fullName>
    </recommendedName>
</protein>
<sequence length="299" mass="34559">NHKGVSGETFCQTYSQRLNFEALSDRLDRVVREEVAQLRADVANVEARMAVAETEARALRNDLELTNVTVMKQDADLAFLTTWVDDLDNRGRRMNLHVRGVREGGHSENIPEILQQIFAQVLGCQHVPRIGLTRAHRALRPVPAREEQPRNIICCLENYHLKEEILRTARRMGTIRMEGQTISIYQDLSRYTLLARKALRPVTSALQQANIPYRWGYPFSLTARHGQDQVTIRKPDDVQSFLHTLGLPPQQVPDWLARSFLQQPPGPQQQQPRRPNADQQRPRLQHQREWHQGQAQREQ</sequence>
<dbReference type="Proteomes" id="UP001295444">
    <property type="component" value="Chromosome 09"/>
</dbReference>
<keyword evidence="1" id="KW-0175">Coiled coil</keyword>
<evidence type="ECO:0000313" key="3">
    <source>
        <dbReference type="EMBL" id="CAH2315830.1"/>
    </source>
</evidence>
<accession>A0AAD1WP41</accession>
<dbReference type="EMBL" id="OW240920">
    <property type="protein sequence ID" value="CAH2315830.1"/>
    <property type="molecule type" value="Genomic_DNA"/>
</dbReference>
<dbReference type="AlphaFoldDB" id="A0AAD1WP41"/>
<evidence type="ECO:0000313" key="4">
    <source>
        <dbReference type="Proteomes" id="UP001295444"/>
    </source>
</evidence>
<feature type="compositionally biased region" description="Low complexity" evidence="2">
    <location>
        <begin position="268"/>
        <end position="279"/>
    </location>
</feature>
<dbReference type="InterPro" id="IPR004244">
    <property type="entry name" value="Transposase_22"/>
</dbReference>
<name>A0AAD1WP41_PELCU</name>
<proteinExistence type="predicted"/>